<dbReference type="PANTHER" id="PTHR14741">
    <property type="entry name" value="S-ADENOSYLMETHIONINE-DEPENDENT METHYLTRANSFERASE RELATED"/>
    <property type="match status" value="1"/>
</dbReference>
<comment type="caution">
    <text evidence="8">The sequence shown here is derived from an EMBL/GenBank/DDBJ whole genome shotgun (WGS) entry which is preliminary data.</text>
</comment>
<keyword evidence="9" id="KW-1185">Reference proteome</keyword>
<evidence type="ECO:0000256" key="6">
    <source>
        <dbReference type="ARBA" id="ARBA00049075"/>
    </source>
</evidence>
<keyword evidence="8" id="KW-0808">Transferase</keyword>
<evidence type="ECO:0000256" key="2">
    <source>
        <dbReference type="ARBA" id="ARBA00025783"/>
    </source>
</evidence>
<evidence type="ECO:0000256" key="3">
    <source>
        <dbReference type="ARBA" id="ARBA00047418"/>
    </source>
</evidence>
<comment type="catalytic activity">
    <reaction evidence="3">
        <text>a 5'-end (N(2),N(7)-dimethyl 5'-triphosphoguanosine)-ribonucleoside in snoRNA + S-adenosyl-L-methionine = a 5'-end (N(2),N(2),N(7)-trimethyl 5'-triphosphoguanosine)-ribonucleoside in snoRNA + S-adenosyl-L-homocysteine + H(+)</text>
        <dbReference type="Rhea" id="RHEA:78507"/>
        <dbReference type="Rhea" id="RHEA-COMP:19088"/>
        <dbReference type="Rhea" id="RHEA-COMP:19090"/>
        <dbReference type="ChEBI" id="CHEBI:15378"/>
        <dbReference type="ChEBI" id="CHEBI:57856"/>
        <dbReference type="ChEBI" id="CHEBI:59789"/>
        <dbReference type="ChEBI" id="CHEBI:167623"/>
        <dbReference type="ChEBI" id="CHEBI:172880"/>
    </reaction>
    <physiologicalReaction direction="left-to-right" evidence="3">
        <dbReference type="Rhea" id="RHEA:78508"/>
    </physiologicalReaction>
</comment>
<dbReference type="GO" id="GO:0071164">
    <property type="term" value="F:RNA cap trimethylguanosine synthase activity"/>
    <property type="evidence" value="ECO:0007669"/>
    <property type="project" value="TreeGrafter"/>
</dbReference>
<dbReference type="SUPFAM" id="SSF53335">
    <property type="entry name" value="S-adenosyl-L-methionine-dependent methyltransferases"/>
    <property type="match status" value="1"/>
</dbReference>
<dbReference type="GO" id="GO:0005634">
    <property type="term" value="C:nucleus"/>
    <property type="evidence" value="ECO:0007669"/>
    <property type="project" value="TreeGrafter"/>
</dbReference>
<comment type="catalytic activity">
    <reaction evidence="6">
        <text>a 5'-end (N(7)-methyl 5'-triphosphoguanosine)-ribonucleoside in snRNA + S-adenosyl-L-methionine = a 5'-end (N(2),N(7)-dimethyl 5'-triphosphoguanosine)-ribonucleoside in snRNA + S-adenosyl-L-homocysteine + H(+)</text>
        <dbReference type="Rhea" id="RHEA:78471"/>
        <dbReference type="Rhea" id="RHEA-COMP:19085"/>
        <dbReference type="Rhea" id="RHEA-COMP:19087"/>
        <dbReference type="ChEBI" id="CHEBI:15378"/>
        <dbReference type="ChEBI" id="CHEBI:57856"/>
        <dbReference type="ChEBI" id="CHEBI:59789"/>
        <dbReference type="ChEBI" id="CHEBI:156461"/>
        <dbReference type="ChEBI" id="CHEBI:172880"/>
    </reaction>
    <physiologicalReaction direction="left-to-right" evidence="6">
        <dbReference type="Rhea" id="RHEA:78472"/>
    </physiologicalReaction>
</comment>
<dbReference type="InterPro" id="IPR029063">
    <property type="entry name" value="SAM-dependent_MTases_sf"/>
</dbReference>
<sequence>MKNKKQNLISGLRIDEFSLKADNNVSIYMNSLYTDNRLSIIGGTVSSWLELFNDVSLKTENSESELDHLKHTMIYRAIVISKRKTNLPIRYSNSPRSEISNICSRSLYSVPKKFPCTPLNRKHEKFDRDKIIIEDDIQGSTRLEGALLNTINNFGKSIDNSNILNVKKRKREIKCNLEYISRNMSIFPGNTGREYVVFQRYDEGIILDEDAIMDATPEILAQHIARRLRCCRVLDACSGVGGNTIPFSQHCKFVVSVEKSNTRSMINKHNSQIYGLYGSIYNPNDGKTTNHCIDLSSIREIGSPELHFNKKHLISSDYDLHMYFDPESNIVFVNGDILKFCSWYSSKIRENKSQQFVNNGIVKLDEIFRGFKIFEWAFASPPWGGYSYNCHKEFGLNSCKYLNYKDLLIRLSSIADNIALFLPRNSDITEFIAFMSMLGFNAVEVEEVNDTRYNYTLGLIFYCNRIQDNFRPYYLFGQELVGLNDQVIDKLSVFLKCGFNSNLSNYENIIDSKYDHKFTLFCRDLLLKYMFPKKAGRKPTKVVLGRITVLTHLINYILYGGGNSKSTLLNYCSSVFALKEDVLVRISSKYQRLINKYCKKLSLIANEIKQFQSSFSE</sequence>
<reference evidence="8 9" key="1">
    <citation type="submission" date="2023-10" db="EMBL/GenBank/DDBJ databases">
        <title>Comparative genomics analysis reveals potential genetic determinants of host preference in Cryptosporidium xiaoi.</title>
        <authorList>
            <person name="Xiao L."/>
            <person name="Li J."/>
        </authorList>
    </citation>
    <scope>NUCLEOTIDE SEQUENCE [LARGE SCALE GENOMIC DNA]</scope>
    <source>
        <strain evidence="8 9">52996</strain>
    </source>
</reference>
<evidence type="ECO:0000313" key="8">
    <source>
        <dbReference type="EMBL" id="KAK6588412.1"/>
    </source>
</evidence>
<proteinExistence type="inferred from homology"/>
<dbReference type="InterPro" id="IPR019012">
    <property type="entry name" value="RNA_cap_Gua-N2-MeTrfase"/>
</dbReference>
<evidence type="ECO:0000256" key="7">
    <source>
        <dbReference type="ARBA" id="ARBA00049790"/>
    </source>
</evidence>
<name>A0AAV9XUP9_9CRYT</name>
<organism evidence="8 9">
    <name type="scientific">Cryptosporidium xiaoi</name>
    <dbReference type="NCBI Taxonomy" id="659607"/>
    <lineage>
        <taxon>Eukaryota</taxon>
        <taxon>Sar</taxon>
        <taxon>Alveolata</taxon>
        <taxon>Apicomplexa</taxon>
        <taxon>Conoidasida</taxon>
        <taxon>Coccidia</taxon>
        <taxon>Eucoccidiorida</taxon>
        <taxon>Eimeriorina</taxon>
        <taxon>Cryptosporidiidae</taxon>
        <taxon>Cryptosporidium</taxon>
    </lineage>
</organism>
<gene>
    <name evidence="8" type="ORF">RS030_4675</name>
</gene>
<evidence type="ECO:0000313" key="9">
    <source>
        <dbReference type="Proteomes" id="UP001311799"/>
    </source>
</evidence>
<comment type="similarity">
    <text evidence="2">Belongs to the methyltransferase superfamily. Trimethylguanosine synthase family.</text>
</comment>
<keyword evidence="8" id="KW-0489">Methyltransferase</keyword>
<accession>A0AAV9XUP9</accession>
<evidence type="ECO:0000256" key="1">
    <source>
        <dbReference type="ARBA" id="ARBA00018517"/>
    </source>
</evidence>
<dbReference type="Gene3D" id="3.40.50.150">
    <property type="entry name" value="Vaccinia Virus protein VP39"/>
    <property type="match status" value="1"/>
</dbReference>
<evidence type="ECO:0000256" key="5">
    <source>
        <dbReference type="ARBA" id="ARBA00048763"/>
    </source>
</evidence>
<protein>
    <recommendedName>
        <fullName evidence="1">Trimethylguanosine synthase</fullName>
    </recommendedName>
    <alternativeName>
        <fullName evidence="7">Cap-specific guanine-N(2) methyltransferase</fullName>
    </alternativeName>
</protein>
<dbReference type="Proteomes" id="UP001311799">
    <property type="component" value="Unassembled WGS sequence"/>
</dbReference>
<comment type="catalytic activity">
    <reaction evidence="4">
        <text>a 5'-end (N(7)-methyl 5'-triphosphoguanosine)-ribonucleoside in snoRNA + S-adenosyl-L-methionine = a 5'-end (N(2),N(7)-dimethyl 5'-triphosphoguanosine)-ribonucleoside in snoRNA + S-adenosyl-L-homocysteine + H(+)</text>
        <dbReference type="Rhea" id="RHEA:78475"/>
        <dbReference type="Rhea" id="RHEA-COMP:19086"/>
        <dbReference type="Rhea" id="RHEA-COMP:19088"/>
        <dbReference type="ChEBI" id="CHEBI:15378"/>
        <dbReference type="ChEBI" id="CHEBI:57856"/>
        <dbReference type="ChEBI" id="CHEBI:59789"/>
        <dbReference type="ChEBI" id="CHEBI:156461"/>
        <dbReference type="ChEBI" id="CHEBI:172880"/>
    </reaction>
    <physiologicalReaction direction="left-to-right" evidence="4">
        <dbReference type="Rhea" id="RHEA:78476"/>
    </physiologicalReaction>
</comment>
<evidence type="ECO:0000256" key="4">
    <source>
        <dbReference type="ARBA" id="ARBA00048740"/>
    </source>
</evidence>
<dbReference type="PANTHER" id="PTHR14741:SF32">
    <property type="entry name" value="TRIMETHYLGUANOSINE SYNTHASE"/>
    <property type="match status" value="1"/>
</dbReference>
<comment type="catalytic activity">
    <reaction evidence="5">
        <text>a 5'-end (N(2),N(7)-dimethyl 5'-triphosphoguanosine)-ribonucleoside in snRNA + S-adenosyl-L-methionine = a 5'-end (N(2),N(2),N(7)-trimethyl 5'-triphosphoguanosine)-ribonucleoside in snRNA + S-adenosyl-L-homocysteine + H(+)</text>
        <dbReference type="Rhea" id="RHEA:78479"/>
        <dbReference type="Rhea" id="RHEA-COMP:19087"/>
        <dbReference type="Rhea" id="RHEA-COMP:19089"/>
        <dbReference type="ChEBI" id="CHEBI:15378"/>
        <dbReference type="ChEBI" id="CHEBI:57856"/>
        <dbReference type="ChEBI" id="CHEBI:59789"/>
        <dbReference type="ChEBI" id="CHEBI:167623"/>
        <dbReference type="ChEBI" id="CHEBI:172880"/>
    </reaction>
    <physiologicalReaction direction="left-to-right" evidence="5">
        <dbReference type="Rhea" id="RHEA:78480"/>
    </physiologicalReaction>
</comment>
<dbReference type="AlphaFoldDB" id="A0AAV9XUP9"/>
<dbReference type="EMBL" id="JAWDEY010000032">
    <property type="protein sequence ID" value="KAK6588412.1"/>
    <property type="molecule type" value="Genomic_DNA"/>
</dbReference>
<dbReference type="Pfam" id="PF09445">
    <property type="entry name" value="Methyltransf_15"/>
    <property type="match status" value="2"/>
</dbReference>